<sequence length="311" mass="36081">MFVAKQREKVELRYYVIPETEVVLALLGEDWIREYGKDIKYLHFHDLMEIGYCHWGDGEVVLGQEHLPFSSHSMMIVPPRLPHTTNTVDGTKGYWEWMYIDLERTVSEVYGHDPVLQSTILKRLHRTGYLLPGEDNPSLTRLILGIMEEVRHKKPYYKDSIRGYLNAFVVELLRLSDDEERIVGGRGSDAVLAGALDYVATHYHQEIKVSSLAEACNMSESHFRRVFEEGMNMKPLDYINLIRVQNACELLKKTGKSMEEVGEESGFASISAFNRNFRKILNISPYQWKKSKENYEGKLLHYRISAQKGWD</sequence>
<dbReference type="AlphaFoldDB" id="A0A2M8Z7K2"/>
<dbReference type="PANTHER" id="PTHR43280:SF2">
    <property type="entry name" value="HTH-TYPE TRANSCRIPTIONAL REGULATOR EXSA"/>
    <property type="match status" value="1"/>
</dbReference>
<dbReference type="Gene3D" id="1.10.10.60">
    <property type="entry name" value="Homeodomain-like"/>
    <property type="match status" value="2"/>
</dbReference>
<keyword evidence="1" id="KW-0805">Transcription regulation</keyword>
<keyword evidence="3" id="KW-0804">Transcription</keyword>
<accession>A0A2M8Z7K2</accession>
<feature type="domain" description="HTH araC/xylS-type" evidence="4">
    <location>
        <begin position="193"/>
        <end position="291"/>
    </location>
</feature>
<proteinExistence type="predicted"/>
<evidence type="ECO:0000313" key="6">
    <source>
        <dbReference type="Proteomes" id="UP000231092"/>
    </source>
</evidence>
<dbReference type="SMART" id="SM00342">
    <property type="entry name" value="HTH_ARAC"/>
    <property type="match status" value="1"/>
</dbReference>
<comment type="caution">
    <text evidence="5">The sequence shown here is derived from an EMBL/GenBank/DDBJ whole genome shotgun (WGS) entry which is preliminary data.</text>
</comment>
<name>A0A2M8Z7K2_9FIRM</name>
<dbReference type="EMBL" id="PGET01000001">
    <property type="protein sequence ID" value="PJJ29419.1"/>
    <property type="molecule type" value="Genomic_DNA"/>
</dbReference>
<dbReference type="InterPro" id="IPR003313">
    <property type="entry name" value="AraC-bd"/>
</dbReference>
<keyword evidence="2 5" id="KW-0238">DNA-binding</keyword>
<protein>
    <submittedName>
        <fullName evidence="5">AraC-like DNA-binding protein</fullName>
    </submittedName>
</protein>
<dbReference type="SUPFAM" id="SSF51215">
    <property type="entry name" value="Regulatory protein AraC"/>
    <property type="match status" value="1"/>
</dbReference>
<dbReference type="PROSITE" id="PS01124">
    <property type="entry name" value="HTH_ARAC_FAMILY_2"/>
    <property type="match status" value="1"/>
</dbReference>
<dbReference type="PANTHER" id="PTHR43280">
    <property type="entry name" value="ARAC-FAMILY TRANSCRIPTIONAL REGULATOR"/>
    <property type="match status" value="1"/>
</dbReference>
<dbReference type="GO" id="GO:0043565">
    <property type="term" value="F:sequence-specific DNA binding"/>
    <property type="evidence" value="ECO:0007669"/>
    <property type="project" value="InterPro"/>
</dbReference>
<organism evidence="5 6">
    <name type="scientific">[Clostridium] celerecrescens 18A</name>
    <dbReference type="NCBI Taxonomy" id="1286362"/>
    <lineage>
        <taxon>Bacteria</taxon>
        <taxon>Bacillati</taxon>
        <taxon>Bacillota</taxon>
        <taxon>Clostridia</taxon>
        <taxon>Lachnospirales</taxon>
        <taxon>Lachnospiraceae</taxon>
        <taxon>Lacrimispora</taxon>
    </lineage>
</organism>
<dbReference type="InterPro" id="IPR009057">
    <property type="entry name" value="Homeodomain-like_sf"/>
</dbReference>
<dbReference type="InterPro" id="IPR018062">
    <property type="entry name" value="HTH_AraC-typ_CS"/>
</dbReference>
<evidence type="ECO:0000256" key="3">
    <source>
        <dbReference type="ARBA" id="ARBA00023163"/>
    </source>
</evidence>
<dbReference type="InterPro" id="IPR037923">
    <property type="entry name" value="HTH-like"/>
</dbReference>
<dbReference type="InterPro" id="IPR018060">
    <property type="entry name" value="HTH_AraC"/>
</dbReference>
<dbReference type="SUPFAM" id="SSF46689">
    <property type="entry name" value="Homeodomain-like"/>
    <property type="match status" value="2"/>
</dbReference>
<dbReference type="PROSITE" id="PS00041">
    <property type="entry name" value="HTH_ARAC_FAMILY_1"/>
    <property type="match status" value="1"/>
</dbReference>
<dbReference type="Pfam" id="PF02311">
    <property type="entry name" value="AraC_binding"/>
    <property type="match status" value="1"/>
</dbReference>
<evidence type="ECO:0000256" key="1">
    <source>
        <dbReference type="ARBA" id="ARBA00023015"/>
    </source>
</evidence>
<dbReference type="Pfam" id="PF12833">
    <property type="entry name" value="HTH_18"/>
    <property type="match status" value="1"/>
</dbReference>
<evidence type="ECO:0000259" key="4">
    <source>
        <dbReference type="PROSITE" id="PS01124"/>
    </source>
</evidence>
<dbReference type="Proteomes" id="UP000231092">
    <property type="component" value="Unassembled WGS sequence"/>
</dbReference>
<gene>
    <name evidence="5" type="ORF">H171_2960</name>
</gene>
<evidence type="ECO:0000313" key="5">
    <source>
        <dbReference type="EMBL" id="PJJ29419.1"/>
    </source>
</evidence>
<reference evidence="5 6" key="1">
    <citation type="submission" date="2017-11" db="EMBL/GenBank/DDBJ databases">
        <title>Understudied soil microbes with underappreciated capabilities: Untangling the Clostridium saccharolyticum group.</title>
        <authorList>
            <person name="Leschine S."/>
        </authorList>
    </citation>
    <scope>NUCLEOTIDE SEQUENCE [LARGE SCALE GENOMIC DNA]</scope>
    <source>
        <strain evidence="5 6">18A</strain>
    </source>
</reference>
<evidence type="ECO:0000256" key="2">
    <source>
        <dbReference type="ARBA" id="ARBA00023125"/>
    </source>
</evidence>
<dbReference type="GO" id="GO:0003700">
    <property type="term" value="F:DNA-binding transcription factor activity"/>
    <property type="evidence" value="ECO:0007669"/>
    <property type="project" value="InterPro"/>
</dbReference>